<name>A0ABN5BA20_9SPHN</name>
<dbReference type="Proteomes" id="UP000258016">
    <property type="component" value="Chromosome"/>
</dbReference>
<proteinExistence type="predicted"/>
<reference evidence="3 4" key="1">
    <citation type="submission" date="2017-03" db="EMBL/GenBank/DDBJ databases">
        <title>Complete genome sequence of Blastomonas fulva degrading microcsystin LR.</title>
        <authorList>
            <person name="Lee H.-g."/>
            <person name="Jin L."/>
            <person name="oh H.-M."/>
        </authorList>
    </citation>
    <scope>NUCLEOTIDE SEQUENCE [LARGE SCALE GENOMIC DNA]</scope>
    <source>
        <strain evidence="3 4">T2</strain>
    </source>
</reference>
<keyword evidence="4" id="KW-1185">Reference proteome</keyword>
<feature type="domain" description="Double-GTPase 2" evidence="2">
    <location>
        <begin position="63"/>
        <end position="280"/>
    </location>
</feature>
<dbReference type="Gene3D" id="3.40.50.300">
    <property type="entry name" value="P-loop containing nucleotide triphosphate hydrolases"/>
    <property type="match status" value="1"/>
</dbReference>
<sequence length="312" mass="34473">MLENDRDTCEFRIRDVDAAGGRKDDDHTSPVLEAPTERPRLWGSLSLDIDDVRDLMAMRRMQLVGVLGTPAAGKTAALVSLYLLLAHGKLEGFQYADSLTLMALEEITQGARRWGPAPPDEMTARTEQTDGRSAGFLHFQMKQESGGLIDFIIPDLPGEWSDALIETKHVDRLDFLHSADVIWLFVNGMELRQPAQRMRAISRAKSLLRRLVEMMVDGMPPIKIVVTHADLGALPEKTKRNLEAIFDGVATAVDILEISSFPGEGKVPVGLGIAALISESLPQPSKRPVTWASKEPVASRFILRYANSEPRP</sequence>
<evidence type="ECO:0000259" key="2">
    <source>
        <dbReference type="Pfam" id="PF19993"/>
    </source>
</evidence>
<dbReference type="EMBL" id="CP020083">
    <property type="protein sequence ID" value="ASR53156.1"/>
    <property type="molecule type" value="Genomic_DNA"/>
</dbReference>
<dbReference type="InterPro" id="IPR027417">
    <property type="entry name" value="P-loop_NTPase"/>
</dbReference>
<evidence type="ECO:0000313" key="4">
    <source>
        <dbReference type="Proteomes" id="UP000258016"/>
    </source>
</evidence>
<evidence type="ECO:0000256" key="1">
    <source>
        <dbReference type="SAM" id="Phobius"/>
    </source>
</evidence>
<gene>
    <name evidence="3" type="ORF">B5J99_18215</name>
</gene>
<organism evidence="3 4">
    <name type="scientific">Blastomonas fulva</name>
    <dbReference type="NCBI Taxonomy" id="1550728"/>
    <lineage>
        <taxon>Bacteria</taxon>
        <taxon>Pseudomonadati</taxon>
        <taxon>Pseudomonadota</taxon>
        <taxon>Alphaproteobacteria</taxon>
        <taxon>Sphingomonadales</taxon>
        <taxon>Sphingomonadaceae</taxon>
        <taxon>Blastomonas</taxon>
    </lineage>
</organism>
<dbReference type="GeneID" id="303487533"/>
<keyword evidence="1" id="KW-0812">Transmembrane</keyword>
<evidence type="ECO:0000313" key="3">
    <source>
        <dbReference type="EMBL" id="ASR53156.1"/>
    </source>
</evidence>
<dbReference type="Pfam" id="PF19993">
    <property type="entry name" value="DO-GTPase2"/>
    <property type="match status" value="1"/>
</dbReference>
<feature type="transmembrane region" description="Helical" evidence="1">
    <location>
        <begin position="63"/>
        <end position="85"/>
    </location>
</feature>
<keyword evidence="1" id="KW-0472">Membrane</keyword>
<keyword evidence="1" id="KW-1133">Transmembrane helix</keyword>
<protein>
    <recommendedName>
        <fullName evidence="2">Double-GTPase 2 domain-containing protein</fullName>
    </recommendedName>
</protein>
<accession>A0ABN5BA20</accession>
<dbReference type="SUPFAM" id="SSF52540">
    <property type="entry name" value="P-loop containing nucleoside triphosphate hydrolases"/>
    <property type="match status" value="1"/>
</dbReference>
<dbReference type="RefSeq" id="WP_117353226.1">
    <property type="nucleotide sequence ID" value="NZ_CP020083.1"/>
</dbReference>
<dbReference type="InterPro" id="IPR045528">
    <property type="entry name" value="DO-GTPase2"/>
</dbReference>